<dbReference type="RefSeq" id="WP_027508991.1">
    <property type="nucleotide sequence ID" value="NZ_CP104144.1"/>
</dbReference>
<keyword evidence="4" id="KW-1185">Reference proteome</keyword>
<dbReference type="EMBL" id="PIQN01000003">
    <property type="protein sequence ID" value="PKA45025.1"/>
    <property type="molecule type" value="Genomic_DNA"/>
</dbReference>
<gene>
    <name evidence="1" type="ORF">CWR43_04235</name>
    <name evidence="2" type="ORF">N2599_32510</name>
</gene>
<evidence type="ECO:0000313" key="1">
    <source>
        <dbReference type="EMBL" id="PKA45025.1"/>
    </source>
</evidence>
<sequence length="70" mass="8022">MKLIGIEEHFIVEEVPQAWTFAGLDDTDPSVAYHPDDIERRLLDIADERIAFIPAEPVARRWRKISSCDG</sequence>
<evidence type="ECO:0000313" key="4">
    <source>
        <dbReference type="Proteomes" id="UP001060123"/>
    </source>
</evidence>
<reference evidence="2" key="3">
    <citation type="submission" date="2022-09" db="EMBL/GenBank/DDBJ databases">
        <title>Australian commercial rhizobial inoculants.</title>
        <authorList>
            <person name="Kohlmeier M.G."/>
            <person name="O'Hara G.W."/>
            <person name="Colombi E."/>
            <person name="Ramsay J.P."/>
            <person name="Terpolilli J."/>
        </authorList>
    </citation>
    <scope>NUCLEOTIDE SEQUENCE</scope>
    <source>
        <strain evidence="2">WSM1592</strain>
        <plasmid evidence="2">pWSM1592_1</plasmid>
    </source>
</reference>
<dbReference type="Proteomes" id="UP001060123">
    <property type="component" value="Plasmid pWSM1592_1"/>
</dbReference>
<proteinExistence type="predicted"/>
<dbReference type="EMBL" id="CP104144">
    <property type="protein sequence ID" value="UWU17465.1"/>
    <property type="molecule type" value="Genomic_DNA"/>
</dbReference>
<reference evidence="1 3" key="1">
    <citation type="submission" date="2017-11" db="EMBL/GenBank/DDBJ databases">
        <authorList>
            <person name="Han C.G."/>
        </authorList>
    </citation>
    <scope>NUCLEOTIDE SEQUENCE [LARGE SCALE GENOMIC DNA]</scope>
    <source>
        <strain evidence="1 3">HCNT1</strain>
    </source>
</reference>
<dbReference type="AlphaFoldDB" id="A0A2N0DFZ9"/>
<accession>A0A2N0DFZ9</accession>
<organism evidence="1 3">
    <name type="scientific">Rhizobium sullae</name>
    <name type="common">Rhizobium hedysari</name>
    <dbReference type="NCBI Taxonomy" id="50338"/>
    <lineage>
        <taxon>Bacteria</taxon>
        <taxon>Pseudomonadati</taxon>
        <taxon>Pseudomonadota</taxon>
        <taxon>Alphaproteobacteria</taxon>
        <taxon>Hyphomicrobiales</taxon>
        <taxon>Rhizobiaceae</taxon>
        <taxon>Rhizobium/Agrobacterium group</taxon>
        <taxon>Rhizobium</taxon>
    </lineage>
</organism>
<name>A0A2N0DFZ9_RHISU</name>
<evidence type="ECO:0000313" key="3">
    <source>
        <dbReference type="Proteomes" id="UP000232164"/>
    </source>
</evidence>
<geneLocation type="plasmid" evidence="2 4">
    <name>pWSM1592_1</name>
</geneLocation>
<protein>
    <recommendedName>
        <fullName evidence="5">Amidohydrolase</fullName>
    </recommendedName>
</protein>
<evidence type="ECO:0008006" key="5">
    <source>
        <dbReference type="Google" id="ProtNLM"/>
    </source>
</evidence>
<dbReference type="Proteomes" id="UP000232164">
    <property type="component" value="Unassembled WGS sequence"/>
</dbReference>
<keyword evidence="2" id="KW-0614">Plasmid</keyword>
<evidence type="ECO:0000313" key="2">
    <source>
        <dbReference type="EMBL" id="UWU17465.1"/>
    </source>
</evidence>
<reference evidence="1 3" key="2">
    <citation type="submission" date="2017-12" db="EMBL/GenBank/DDBJ databases">
        <title>Genome sequence of Rhizobium sullae HCNT1 isolated from Sulla coronaria nodules and featuring peculiar denitrification phenotypes.</title>
        <authorList>
            <person name="De Diego-Diaz B."/>
            <person name="Treu L."/>
            <person name="Campanaro S."/>
            <person name="Da Silva Duarte V."/>
            <person name="Basaglia M."/>
            <person name="Favaro L."/>
            <person name="Casella S."/>
            <person name="Squartini A."/>
        </authorList>
    </citation>
    <scope>NUCLEOTIDE SEQUENCE [LARGE SCALE GENOMIC DNA]</scope>
    <source>
        <strain evidence="1 3">HCNT1</strain>
    </source>
</reference>